<gene>
    <name evidence="1" type="ORF">QT969_23830</name>
</gene>
<name>A0ABT7RUJ5_9NOCA</name>
<dbReference type="EMBL" id="JAUBOF010000147">
    <property type="protein sequence ID" value="MDM7491319.1"/>
    <property type="molecule type" value="Genomic_DNA"/>
</dbReference>
<accession>A0ABT7RUJ5</accession>
<protein>
    <submittedName>
        <fullName evidence="1">Nucleoside triphosphate pyrophosphohydrolase</fullName>
    </submittedName>
</protein>
<dbReference type="InterPro" id="IPR038735">
    <property type="entry name" value="MSMEG_1276-like_NTP-PPase_dom"/>
</dbReference>
<comment type="caution">
    <text evidence="1">The sequence shown here is derived from an EMBL/GenBank/DDBJ whole genome shotgun (WGS) entry which is preliminary data.</text>
</comment>
<evidence type="ECO:0000313" key="1">
    <source>
        <dbReference type="EMBL" id="MDM7491319.1"/>
    </source>
</evidence>
<reference evidence="1 2" key="1">
    <citation type="submission" date="2023-06" db="EMBL/GenBank/DDBJ databases">
        <title>Rhodococcus indonesiensis sp. nov a new member of the Rhodococcus ruber lineage isolated from a sediment of neutral hot spring.</title>
        <authorList>
            <person name="Kusuma A.B."/>
            <person name="Fenylestari G."/>
            <person name="Ammar F."/>
            <person name="Nouioui I."/>
            <person name="Goodfellow M."/>
        </authorList>
    </citation>
    <scope>NUCLEOTIDE SEQUENCE [LARGE SCALE GENOMIC DNA]</scope>
    <source>
        <strain evidence="1 2">CSLK01-03</strain>
    </source>
</reference>
<dbReference type="Proteomes" id="UP001233164">
    <property type="component" value="Unassembled WGS sequence"/>
</dbReference>
<dbReference type="SUPFAM" id="SSF101386">
    <property type="entry name" value="all-alpha NTP pyrophosphatases"/>
    <property type="match status" value="1"/>
</dbReference>
<proteinExistence type="predicted"/>
<sequence>MGKLVRDRIPEIIEAAGRVARIRVLDRDEYRRALLDKLVEEARELREAQNYDERLGELADVHEVFTAVLSACGITADEVAAAAAGKRAERGGFDRRIWLDQLR</sequence>
<evidence type="ECO:0000313" key="2">
    <source>
        <dbReference type="Proteomes" id="UP001233164"/>
    </source>
</evidence>
<keyword evidence="2" id="KW-1185">Reference proteome</keyword>
<organism evidence="1 2">
    <name type="scientific">Rhodococcus indonesiensis</name>
    <dbReference type="NCBI Taxonomy" id="3055869"/>
    <lineage>
        <taxon>Bacteria</taxon>
        <taxon>Bacillati</taxon>
        <taxon>Actinomycetota</taxon>
        <taxon>Actinomycetes</taxon>
        <taxon>Mycobacteriales</taxon>
        <taxon>Nocardiaceae</taxon>
        <taxon>Rhodococcus</taxon>
    </lineage>
</organism>
<dbReference type="CDD" id="cd11532">
    <property type="entry name" value="NTP-PPase_COG4997"/>
    <property type="match status" value="1"/>
</dbReference>
<dbReference type="RefSeq" id="WP_289382027.1">
    <property type="nucleotide sequence ID" value="NZ_JAUBOF010000147.1"/>
</dbReference>